<dbReference type="GO" id="GO:0000287">
    <property type="term" value="F:magnesium ion binding"/>
    <property type="evidence" value="ECO:0007669"/>
    <property type="project" value="UniProtKB-ARBA"/>
</dbReference>
<dbReference type="AlphaFoldDB" id="A0A1M5XG66"/>
<keyword evidence="4" id="KW-0378">Hydrolase</keyword>
<dbReference type="NCBIfam" id="NF008087">
    <property type="entry name" value="PRK10826.1"/>
    <property type="match status" value="1"/>
</dbReference>
<dbReference type="STRING" id="299255.SAMN02745129_3478"/>
<dbReference type="PRINTS" id="PR00413">
    <property type="entry name" value="HADHALOGNASE"/>
</dbReference>
<gene>
    <name evidence="7" type="ORF">SAMN02745129_3478</name>
</gene>
<evidence type="ECO:0000256" key="2">
    <source>
        <dbReference type="ARBA" id="ARBA00006171"/>
    </source>
</evidence>
<evidence type="ECO:0000256" key="6">
    <source>
        <dbReference type="ARBA" id="ARBA00023277"/>
    </source>
</evidence>
<dbReference type="GO" id="GO:0016787">
    <property type="term" value="F:hydrolase activity"/>
    <property type="evidence" value="ECO:0007669"/>
    <property type="project" value="UniProtKB-KW"/>
</dbReference>
<dbReference type="SFLD" id="SFLDG01129">
    <property type="entry name" value="C1.5:_HAD__Beta-PGM__Phosphata"/>
    <property type="match status" value="1"/>
</dbReference>
<comment type="cofactor">
    <cofactor evidence="1">
        <name>Mg(2+)</name>
        <dbReference type="ChEBI" id="CHEBI:18420"/>
    </cofactor>
</comment>
<keyword evidence="3" id="KW-0479">Metal-binding</keyword>
<dbReference type="InterPro" id="IPR051600">
    <property type="entry name" value="Beta-PGM-like"/>
</dbReference>
<dbReference type="SFLD" id="SFLDG01135">
    <property type="entry name" value="C1.5.6:_HAD__Beta-PGM__Phospha"/>
    <property type="match status" value="1"/>
</dbReference>
<organism evidence="7 8">
    <name type="scientific">Ferrimonas marina</name>
    <dbReference type="NCBI Taxonomy" id="299255"/>
    <lineage>
        <taxon>Bacteria</taxon>
        <taxon>Pseudomonadati</taxon>
        <taxon>Pseudomonadota</taxon>
        <taxon>Gammaproteobacteria</taxon>
        <taxon>Alteromonadales</taxon>
        <taxon>Ferrimonadaceae</taxon>
        <taxon>Ferrimonas</taxon>
    </lineage>
</organism>
<dbReference type="Proteomes" id="UP000184268">
    <property type="component" value="Unassembled WGS sequence"/>
</dbReference>
<dbReference type="InterPro" id="IPR023214">
    <property type="entry name" value="HAD_sf"/>
</dbReference>
<dbReference type="Gene3D" id="3.40.50.1000">
    <property type="entry name" value="HAD superfamily/HAD-like"/>
    <property type="match status" value="1"/>
</dbReference>
<keyword evidence="8" id="KW-1185">Reference proteome</keyword>
<evidence type="ECO:0000313" key="7">
    <source>
        <dbReference type="EMBL" id="SHH98223.1"/>
    </source>
</evidence>
<sequence>MLGRPPDAEAEADSAGAVFDTEGGKLKAIIFDMDGVLVDSEPLWQQAELAILPKYGVPLTFEDTLKTQGLRIDQLVHYWHQRFPWQGASIEAVADELVQEVARQIRLQGRALPGVAEAMAVVQASGLPVALATSSPGPIIDATLERLQLQPHFQACLSAEHLAYGKPHPEVYLNAAAAIDVAPERCLAIEDSFNGILAAKAARMQVLAIPDDHHRDDPRFVIADHRMDSLKQLTAPWLQQWQQAVDAQ</sequence>
<dbReference type="EMBL" id="FQXG01000005">
    <property type="protein sequence ID" value="SHH98223.1"/>
    <property type="molecule type" value="Genomic_DNA"/>
</dbReference>
<dbReference type="NCBIfam" id="TIGR01509">
    <property type="entry name" value="HAD-SF-IA-v3"/>
    <property type="match status" value="1"/>
</dbReference>
<keyword evidence="5" id="KW-0460">Magnesium</keyword>
<protein>
    <submittedName>
        <fullName evidence="7">Sugar-phosphatase</fullName>
    </submittedName>
</protein>
<comment type="similarity">
    <text evidence="2">Belongs to the HAD-like hydrolase superfamily. CbbY/CbbZ/Gph/YieH family.</text>
</comment>
<dbReference type="SUPFAM" id="SSF56784">
    <property type="entry name" value="HAD-like"/>
    <property type="match status" value="1"/>
</dbReference>
<evidence type="ECO:0000256" key="3">
    <source>
        <dbReference type="ARBA" id="ARBA00022723"/>
    </source>
</evidence>
<dbReference type="InterPro" id="IPR036412">
    <property type="entry name" value="HAD-like_sf"/>
</dbReference>
<dbReference type="PANTHER" id="PTHR46193:SF18">
    <property type="entry name" value="HEXITOL PHOSPHATASE B"/>
    <property type="match status" value="1"/>
</dbReference>
<dbReference type="PANTHER" id="PTHR46193">
    <property type="entry name" value="6-PHOSPHOGLUCONATE PHOSPHATASE"/>
    <property type="match status" value="1"/>
</dbReference>
<dbReference type="SFLD" id="SFLDS00003">
    <property type="entry name" value="Haloacid_Dehalogenase"/>
    <property type="match status" value="1"/>
</dbReference>
<dbReference type="FunFam" id="3.40.50.1000:FF:000036">
    <property type="entry name" value="HAD family hydrolase"/>
    <property type="match status" value="1"/>
</dbReference>
<dbReference type="Pfam" id="PF00702">
    <property type="entry name" value="Hydrolase"/>
    <property type="match status" value="1"/>
</dbReference>
<dbReference type="InterPro" id="IPR006439">
    <property type="entry name" value="HAD-SF_hydro_IA"/>
</dbReference>
<dbReference type="InterPro" id="IPR023198">
    <property type="entry name" value="PGP-like_dom2"/>
</dbReference>
<reference evidence="7 8" key="1">
    <citation type="submission" date="2016-11" db="EMBL/GenBank/DDBJ databases">
        <authorList>
            <person name="Jaros S."/>
            <person name="Januszkiewicz K."/>
            <person name="Wedrychowicz H."/>
        </authorList>
    </citation>
    <scope>NUCLEOTIDE SEQUENCE [LARGE SCALE GENOMIC DNA]</scope>
    <source>
        <strain evidence="7 8">DSM 16917</strain>
    </source>
</reference>
<accession>A0A1M5XG66</accession>
<evidence type="ECO:0000256" key="1">
    <source>
        <dbReference type="ARBA" id="ARBA00001946"/>
    </source>
</evidence>
<evidence type="ECO:0000313" key="8">
    <source>
        <dbReference type="Proteomes" id="UP000184268"/>
    </source>
</evidence>
<name>A0A1M5XG66_9GAMM</name>
<proteinExistence type="inferred from homology"/>
<evidence type="ECO:0000256" key="4">
    <source>
        <dbReference type="ARBA" id="ARBA00022801"/>
    </source>
</evidence>
<keyword evidence="6" id="KW-0119">Carbohydrate metabolism</keyword>
<dbReference type="Gene3D" id="1.10.150.240">
    <property type="entry name" value="Putative phosphatase, domain 2"/>
    <property type="match status" value="1"/>
</dbReference>
<evidence type="ECO:0000256" key="5">
    <source>
        <dbReference type="ARBA" id="ARBA00022842"/>
    </source>
</evidence>